<dbReference type="EMBL" id="JAULSR010000008">
    <property type="protein sequence ID" value="KAK0613125.1"/>
    <property type="molecule type" value="Genomic_DNA"/>
</dbReference>
<proteinExistence type="predicted"/>
<reference evidence="1" key="1">
    <citation type="submission" date="2023-06" db="EMBL/GenBank/DDBJ databases">
        <title>Genome-scale phylogeny and comparative genomics of the fungal order Sordariales.</title>
        <authorList>
            <consortium name="Lawrence Berkeley National Laboratory"/>
            <person name="Hensen N."/>
            <person name="Bonometti L."/>
            <person name="Westerberg I."/>
            <person name="Brannstrom I.O."/>
            <person name="Guillou S."/>
            <person name="Cros-Aarteil S."/>
            <person name="Calhoun S."/>
            <person name="Haridas S."/>
            <person name="Kuo A."/>
            <person name="Mondo S."/>
            <person name="Pangilinan J."/>
            <person name="Riley R."/>
            <person name="LaButti K."/>
            <person name="Andreopoulos B."/>
            <person name="Lipzen A."/>
            <person name="Chen C."/>
            <person name="Yanf M."/>
            <person name="Daum C."/>
            <person name="Ng V."/>
            <person name="Clum A."/>
            <person name="Steindorff A."/>
            <person name="Ohm R."/>
            <person name="Martin F."/>
            <person name="Silar P."/>
            <person name="Natvig D."/>
            <person name="Lalanne C."/>
            <person name="Gautier V."/>
            <person name="Ament-velasquez S.L."/>
            <person name="Kruys A."/>
            <person name="Hutchinson M.I."/>
            <person name="Powell A.J."/>
            <person name="Barry K."/>
            <person name="Miller A.N."/>
            <person name="Grigoriev I.V."/>
            <person name="Debuchy R."/>
            <person name="Gladieux P."/>
            <person name="Thoren M.H."/>
            <person name="Johannesson H."/>
        </authorList>
    </citation>
    <scope>NUCLEOTIDE SEQUENCE</scope>
    <source>
        <strain evidence="1">SMH3391-2</strain>
    </source>
</reference>
<comment type="caution">
    <text evidence="1">The sequence shown here is derived from an EMBL/GenBank/DDBJ whole genome shotgun (WGS) entry which is preliminary data.</text>
</comment>
<accession>A0AA39U819</accession>
<protein>
    <submittedName>
        <fullName evidence="1">Uncharacterized protein</fullName>
    </submittedName>
</protein>
<gene>
    <name evidence="1" type="ORF">B0T17DRAFT_542903</name>
</gene>
<sequence>MNVLMPVGMLLGVYRPLFATHSDINTTHQNPLLWSYTQSLSLNVDLIPGPKYFYVTLCVIFFPHAYWRFPCI</sequence>
<organism evidence="1 2">
    <name type="scientific">Bombardia bombarda</name>
    <dbReference type="NCBI Taxonomy" id="252184"/>
    <lineage>
        <taxon>Eukaryota</taxon>
        <taxon>Fungi</taxon>
        <taxon>Dikarya</taxon>
        <taxon>Ascomycota</taxon>
        <taxon>Pezizomycotina</taxon>
        <taxon>Sordariomycetes</taxon>
        <taxon>Sordariomycetidae</taxon>
        <taxon>Sordariales</taxon>
        <taxon>Lasiosphaeriaceae</taxon>
        <taxon>Bombardia</taxon>
    </lineage>
</organism>
<keyword evidence="2" id="KW-1185">Reference proteome</keyword>
<evidence type="ECO:0000313" key="1">
    <source>
        <dbReference type="EMBL" id="KAK0613125.1"/>
    </source>
</evidence>
<dbReference type="Proteomes" id="UP001174934">
    <property type="component" value="Unassembled WGS sequence"/>
</dbReference>
<name>A0AA39U819_9PEZI</name>
<evidence type="ECO:0000313" key="2">
    <source>
        <dbReference type="Proteomes" id="UP001174934"/>
    </source>
</evidence>
<dbReference type="AlphaFoldDB" id="A0AA39U819"/>